<keyword evidence="2" id="KW-1185">Reference proteome</keyword>
<dbReference type="Proteomes" id="UP000325292">
    <property type="component" value="Chromosome"/>
</dbReference>
<evidence type="ECO:0000313" key="1">
    <source>
        <dbReference type="EMBL" id="AUW92672.1"/>
    </source>
</evidence>
<proteinExistence type="predicted"/>
<organism evidence="1 2">
    <name type="scientific">Sulfobacillus thermotolerans</name>
    <dbReference type="NCBI Taxonomy" id="338644"/>
    <lineage>
        <taxon>Bacteria</taxon>
        <taxon>Bacillati</taxon>
        <taxon>Bacillota</taxon>
        <taxon>Clostridia</taxon>
        <taxon>Eubacteriales</taxon>
        <taxon>Clostridiales Family XVII. Incertae Sedis</taxon>
        <taxon>Sulfobacillus</taxon>
    </lineage>
</organism>
<accession>A0ABM6RMW3</accession>
<protein>
    <submittedName>
        <fullName evidence="1">Uncharacterized protein</fullName>
    </submittedName>
</protein>
<reference evidence="1 2" key="1">
    <citation type="journal article" date="2019" name="Sci. Rep.">
        <title>Sulfobacillus thermotolerans: new insights into resistance and metabolic capacities of acidophilic chemolithotrophs.</title>
        <authorList>
            <person name="Panyushkina A.E."/>
            <person name="Babenko V.V."/>
            <person name="Nikitina A.S."/>
            <person name="Selezneva O.V."/>
            <person name="Tsaplina I.A."/>
            <person name="Letarova M.A."/>
            <person name="Kostryukova E.S."/>
            <person name="Letarov A.V."/>
        </authorList>
    </citation>
    <scope>NUCLEOTIDE SEQUENCE [LARGE SCALE GENOMIC DNA]</scope>
    <source>
        <strain evidence="1 2">Kr1</strain>
    </source>
</reference>
<evidence type="ECO:0000313" key="2">
    <source>
        <dbReference type="Proteomes" id="UP000325292"/>
    </source>
</evidence>
<sequence>MTVWVKPGQVTPRSFMTQALRDHPQNATPMCPVHVRTVTILSQPPQRPPQRGHAGLIMPFLSPLSQPEAKRGVASTRPFVDIPRTLDYGHPHTLKKWAHHRSWWP</sequence>
<name>A0ABM6RMW3_9FIRM</name>
<dbReference type="EMBL" id="CP019454">
    <property type="protein sequence ID" value="AUW92672.1"/>
    <property type="molecule type" value="Genomic_DNA"/>
</dbReference>
<gene>
    <name evidence="1" type="ORF">BXT84_00795</name>
</gene>